<gene>
    <name evidence="1" type="ORF">VSW3_46</name>
</gene>
<dbReference type="EMBL" id="KX066068">
    <property type="protein sequence ID" value="ANH51121.1"/>
    <property type="molecule type" value="Genomic_DNA"/>
</dbReference>
<proteinExistence type="predicted"/>
<keyword evidence="2" id="KW-1185">Reference proteome</keyword>
<evidence type="ECO:0000313" key="1">
    <source>
        <dbReference type="EMBL" id="ANH51121.1"/>
    </source>
</evidence>
<organism evidence="1 2">
    <name type="scientific">Pseudomonas phage VSW-3</name>
    <dbReference type="NCBI Taxonomy" id="1852562"/>
    <lineage>
        <taxon>Viruses</taxon>
        <taxon>Duplodnaviria</taxon>
        <taxon>Heunggongvirae</taxon>
        <taxon>Uroviricota</taxon>
        <taxon>Caudoviricetes</taxon>
        <taxon>Autographivirales</taxon>
        <taxon>Autonotataviridae</taxon>
        <taxon>Napahaivirus</taxon>
        <taxon>Napahaivirus VSW3</taxon>
    </lineage>
</organism>
<evidence type="ECO:0000313" key="2">
    <source>
        <dbReference type="Proteomes" id="UP000222360"/>
    </source>
</evidence>
<reference evidence="1 2" key="1">
    <citation type="submission" date="2016-04" db="EMBL/GenBank/DDBJ databases">
        <title>Complete genome of Pseudomonas fluorescens phage VSW-3.</title>
        <authorList>
            <person name="Zhang C.-J."/>
            <person name="Wei Y.-L."/>
            <person name="Ji X.-L."/>
        </authorList>
    </citation>
    <scope>NUCLEOTIDE SEQUENCE [LARGE SCALE GENOMIC DNA]</scope>
</reference>
<name>A0A173GCP6_9CAUD</name>
<protein>
    <submittedName>
        <fullName evidence="1">Uncharacterized protein</fullName>
    </submittedName>
</protein>
<sequence length="160" mass="17286">MKFSTLAPSFRSALSALANVTTMRTDKLANVLNTDPQGAAHVLCQMRKLGLIFSMEKGTAAYAPWAITEVGMQLFANRPNHTLVYVTDEELALLEGNEQASQKITKYAVVVAHEQPTGTKKQAILCAQEAALRTGVRHFVIGLVADVTPPPQPEATVVLL</sequence>
<dbReference type="Proteomes" id="UP000222360">
    <property type="component" value="Segment"/>
</dbReference>
<accession>A0A173GCP6</accession>